<accession>A0ABQ3T6S0</accession>
<evidence type="ECO:0000256" key="1">
    <source>
        <dbReference type="SAM" id="MobiDB-lite"/>
    </source>
</evidence>
<comment type="caution">
    <text evidence="2">The sequence shown here is derived from an EMBL/GenBank/DDBJ whole genome shotgun (WGS) entry which is preliminary data.</text>
</comment>
<evidence type="ECO:0000313" key="2">
    <source>
        <dbReference type="EMBL" id="GHI76094.1"/>
    </source>
</evidence>
<proteinExistence type="predicted"/>
<dbReference type="EMBL" id="BNED01000005">
    <property type="protein sequence ID" value="GHI76094.1"/>
    <property type="molecule type" value="Genomic_DNA"/>
</dbReference>
<dbReference type="Proteomes" id="UP000608522">
    <property type="component" value="Unassembled WGS sequence"/>
</dbReference>
<organism evidence="2 3">
    <name type="scientific">Streptomyces spororaveus</name>
    <dbReference type="NCBI Taxonomy" id="284039"/>
    <lineage>
        <taxon>Bacteria</taxon>
        <taxon>Bacillati</taxon>
        <taxon>Actinomycetota</taxon>
        <taxon>Actinomycetes</taxon>
        <taxon>Kitasatosporales</taxon>
        <taxon>Streptomycetaceae</taxon>
        <taxon>Streptomyces</taxon>
    </lineage>
</organism>
<protein>
    <submittedName>
        <fullName evidence="2">Uncharacterized protein</fullName>
    </submittedName>
</protein>
<gene>
    <name evidence="2" type="ORF">Sspor_16550</name>
</gene>
<reference evidence="3" key="1">
    <citation type="submission" date="2023-07" db="EMBL/GenBank/DDBJ databases">
        <title>Whole genome shotgun sequence of Streptomyces spororaveus NBRC 15456.</title>
        <authorList>
            <person name="Komaki H."/>
            <person name="Tamura T."/>
        </authorList>
    </citation>
    <scope>NUCLEOTIDE SEQUENCE [LARGE SCALE GENOMIC DNA]</scope>
    <source>
        <strain evidence="3">NBRC 15456</strain>
    </source>
</reference>
<sequence length="109" mass="11693">MSVGTGPQCSLPPSGWLTDSVPPLADTRDCRVLDTAPPLVRSAPAGTGADREKRHEAKRAESAAQTTRDIHANRVGLPLGDTVSGDEPVVERLLTRRQAEHARTVLDYV</sequence>
<evidence type="ECO:0000313" key="3">
    <source>
        <dbReference type="Proteomes" id="UP000608522"/>
    </source>
</evidence>
<feature type="region of interest" description="Disordered" evidence="1">
    <location>
        <begin position="1"/>
        <end position="22"/>
    </location>
</feature>
<name>A0ABQ3T6S0_9ACTN</name>
<keyword evidence="3" id="KW-1185">Reference proteome</keyword>
<feature type="region of interest" description="Disordered" evidence="1">
    <location>
        <begin position="35"/>
        <end position="85"/>
    </location>
</feature>
<feature type="compositionally biased region" description="Basic and acidic residues" evidence="1">
    <location>
        <begin position="49"/>
        <end position="61"/>
    </location>
</feature>